<dbReference type="Proteomes" id="UP000009022">
    <property type="component" value="Unassembled WGS sequence"/>
</dbReference>
<keyword evidence="5" id="KW-0444">Lipid biosynthesis</keyword>
<dbReference type="PANTHER" id="PTHR43245">
    <property type="entry name" value="BIFUNCTIONAL POLYMYXIN RESISTANCE PROTEIN ARNA"/>
    <property type="match status" value="1"/>
</dbReference>
<evidence type="ECO:0000256" key="22">
    <source>
        <dbReference type="ARBA" id="ARBA00051020"/>
    </source>
</evidence>
<dbReference type="HOGENOM" id="CLU_007383_6_8_1"/>
<evidence type="ECO:0000256" key="32">
    <source>
        <dbReference type="ARBA" id="ARBA00066634"/>
    </source>
</evidence>
<evidence type="ECO:0000256" key="13">
    <source>
        <dbReference type="ARBA" id="ARBA00022990"/>
    </source>
</evidence>
<dbReference type="GO" id="GO:0005811">
    <property type="term" value="C:lipid droplet"/>
    <property type="evidence" value="ECO:0007669"/>
    <property type="project" value="UniProtKB-SubCell"/>
</dbReference>
<accession>B3RXD7</accession>
<evidence type="ECO:0000313" key="36">
    <source>
        <dbReference type="EMBL" id="EDV24403.1"/>
    </source>
</evidence>
<evidence type="ECO:0000256" key="27">
    <source>
        <dbReference type="ARBA" id="ARBA00051958"/>
    </source>
</evidence>
<dbReference type="KEGG" id="tad:TRIADDRAFT_56172"/>
<dbReference type="GO" id="GO:0000252">
    <property type="term" value="F:3-beta-hydroxysteroid dehydrogenase [NAD(P)+]/C4-decarboxylase activity"/>
    <property type="evidence" value="ECO:0007669"/>
    <property type="project" value="UniProtKB-EC"/>
</dbReference>
<dbReference type="GeneID" id="6753506"/>
<dbReference type="OMA" id="STAHWFD"/>
<feature type="domain" description="3-beta hydroxysteroid dehydrogenase/isomerase" evidence="35">
    <location>
        <begin position="8"/>
        <end position="266"/>
    </location>
</feature>
<comment type="pathway">
    <text evidence="31">Steroid biosynthesis; zymosterol biosynthesis; zymosterol from lanosterol: step 4/6.</text>
</comment>
<keyword evidence="16" id="KW-0520">NAD</keyword>
<comment type="catalytic activity">
    <reaction evidence="26">
        <text>4alpha-carboxy-4beta-methyl-5alpha-cholest-8-en-3beta-ol + NAD(+) = 4alpha-methyl-5alpha-cholest-8-en-3-one + CO2 + NADH</text>
        <dbReference type="Rhea" id="RHEA:47168"/>
        <dbReference type="ChEBI" id="CHEBI:16526"/>
        <dbReference type="ChEBI" id="CHEBI:57540"/>
        <dbReference type="ChEBI" id="CHEBI:57945"/>
        <dbReference type="ChEBI" id="CHEBI:87047"/>
        <dbReference type="ChEBI" id="CHEBI:87050"/>
    </reaction>
    <physiologicalReaction direction="left-to-right" evidence="26">
        <dbReference type="Rhea" id="RHEA:47169"/>
    </physiologicalReaction>
</comment>
<dbReference type="RefSeq" id="XP_002112293.1">
    <property type="nucleotide sequence ID" value="XM_002112257.1"/>
</dbReference>
<comment type="catalytic activity">
    <reaction evidence="30">
        <text>4alpha-carboxyzymosterol + NADP(+) = zymosterone + CO2 + NADPH</text>
        <dbReference type="Rhea" id="RHEA:33455"/>
        <dbReference type="ChEBI" id="CHEBI:16526"/>
        <dbReference type="ChEBI" id="CHEBI:52386"/>
        <dbReference type="ChEBI" id="CHEBI:57783"/>
        <dbReference type="ChEBI" id="CHEBI:58349"/>
        <dbReference type="ChEBI" id="CHEBI:143575"/>
    </reaction>
    <physiologicalReaction direction="left-to-right" evidence="30">
        <dbReference type="Rhea" id="RHEA:33456"/>
    </physiologicalReaction>
</comment>
<evidence type="ECO:0000256" key="24">
    <source>
        <dbReference type="ARBA" id="ARBA00051208"/>
    </source>
</evidence>
<keyword evidence="18 34" id="KW-0472">Membrane</keyword>
<evidence type="ECO:0000256" key="3">
    <source>
        <dbReference type="ARBA" id="ARBA00009219"/>
    </source>
</evidence>
<evidence type="ECO:0000256" key="16">
    <source>
        <dbReference type="ARBA" id="ARBA00023027"/>
    </source>
</evidence>
<dbReference type="FunCoup" id="B3RXD7">
    <property type="interactions" value="806"/>
</dbReference>
<evidence type="ECO:0000256" key="8">
    <source>
        <dbReference type="ARBA" id="ARBA00022692"/>
    </source>
</evidence>
<evidence type="ECO:0000256" key="21">
    <source>
        <dbReference type="ARBA" id="ARBA00050270"/>
    </source>
</evidence>
<dbReference type="SUPFAM" id="SSF51735">
    <property type="entry name" value="NAD(P)-binding Rossmann-fold domains"/>
    <property type="match status" value="1"/>
</dbReference>
<comment type="catalytic activity">
    <reaction evidence="21">
        <text>4alpha-carboxyzymosterol + NAD(+) = zymosterone + CO2 + NADH</text>
        <dbReference type="Rhea" id="RHEA:47164"/>
        <dbReference type="ChEBI" id="CHEBI:16526"/>
        <dbReference type="ChEBI" id="CHEBI:52386"/>
        <dbReference type="ChEBI" id="CHEBI:57540"/>
        <dbReference type="ChEBI" id="CHEBI:57945"/>
        <dbReference type="ChEBI" id="CHEBI:143575"/>
    </reaction>
    <physiologicalReaction direction="left-to-right" evidence="21">
        <dbReference type="Rhea" id="RHEA:47165"/>
    </physiologicalReaction>
</comment>
<comment type="subcellular location">
    <subcellularLocation>
        <location evidence="1">Endoplasmic reticulum membrane</location>
        <topology evidence="1">Single-pass membrane protein</topology>
    </subcellularLocation>
    <subcellularLocation>
        <location evidence="2">Lipid droplet</location>
    </subcellularLocation>
</comment>
<dbReference type="InterPro" id="IPR050177">
    <property type="entry name" value="Lipid_A_modif_metabolic_enz"/>
</dbReference>
<comment type="catalytic activity">
    <reaction evidence="23">
        <text>a 3beta-hydroxysteroid-4alpha-carboxylate + NADP(+) = a 3-oxosteroid + CO2 + NADPH</text>
        <dbReference type="Rhea" id="RHEA:34771"/>
        <dbReference type="ChEBI" id="CHEBI:16526"/>
        <dbReference type="ChEBI" id="CHEBI:47788"/>
        <dbReference type="ChEBI" id="CHEBI:57783"/>
        <dbReference type="ChEBI" id="CHEBI:58349"/>
        <dbReference type="ChEBI" id="CHEBI:136966"/>
        <dbReference type="EC" id="1.1.1.170"/>
    </reaction>
</comment>
<keyword evidence="20" id="KW-0753">Steroid metabolism</keyword>
<evidence type="ECO:0000256" key="29">
    <source>
        <dbReference type="ARBA" id="ARBA00052679"/>
    </source>
</evidence>
<dbReference type="eggNOG" id="KOG1430">
    <property type="taxonomic scope" value="Eukaryota"/>
</dbReference>
<dbReference type="GO" id="GO:0016616">
    <property type="term" value="F:oxidoreductase activity, acting on the CH-OH group of donors, NAD or NADP as acceptor"/>
    <property type="evidence" value="ECO:0000318"/>
    <property type="project" value="GO_Central"/>
</dbReference>
<evidence type="ECO:0000256" key="26">
    <source>
        <dbReference type="ARBA" id="ARBA00051762"/>
    </source>
</evidence>
<dbReference type="InParanoid" id="B3RXD7"/>
<evidence type="ECO:0000256" key="25">
    <source>
        <dbReference type="ARBA" id="ARBA00051429"/>
    </source>
</evidence>
<evidence type="ECO:0000256" key="15">
    <source>
        <dbReference type="ARBA" id="ARBA00023011"/>
    </source>
</evidence>
<dbReference type="GO" id="GO:0006695">
    <property type="term" value="P:cholesterol biosynthetic process"/>
    <property type="evidence" value="ECO:0007669"/>
    <property type="project" value="UniProtKB-KW"/>
</dbReference>
<keyword evidence="8 34" id="KW-0812">Transmembrane</keyword>
<organism evidence="36 37">
    <name type="scientific">Trichoplax adhaerens</name>
    <name type="common">Trichoplax reptans</name>
    <dbReference type="NCBI Taxonomy" id="10228"/>
    <lineage>
        <taxon>Eukaryota</taxon>
        <taxon>Metazoa</taxon>
        <taxon>Placozoa</taxon>
        <taxon>Uniplacotomia</taxon>
        <taxon>Trichoplacea</taxon>
        <taxon>Trichoplacidae</taxon>
        <taxon>Trichoplax</taxon>
    </lineage>
</organism>
<evidence type="ECO:0000256" key="1">
    <source>
        <dbReference type="ARBA" id="ARBA00004389"/>
    </source>
</evidence>
<dbReference type="EMBL" id="DS985245">
    <property type="protein sequence ID" value="EDV24403.1"/>
    <property type="molecule type" value="Genomic_DNA"/>
</dbReference>
<keyword evidence="12 34" id="KW-1133">Transmembrane helix</keyword>
<dbReference type="GO" id="GO:0005789">
    <property type="term" value="C:endoplasmic reticulum membrane"/>
    <property type="evidence" value="ECO:0007669"/>
    <property type="project" value="UniProtKB-SubCell"/>
</dbReference>
<evidence type="ECO:0000256" key="28">
    <source>
        <dbReference type="ARBA" id="ARBA00052650"/>
    </source>
</evidence>
<name>B3RXD7_TRIAD</name>
<keyword evidence="37" id="KW-1185">Reference proteome</keyword>
<evidence type="ECO:0000256" key="19">
    <source>
        <dbReference type="ARBA" id="ARBA00023166"/>
    </source>
</evidence>
<evidence type="ECO:0000256" key="11">
    <source>
        <dbReference type="ARBA" id="ARBA00022955"/>
    </source>
</evidence>
<dbReference type="Pfam" id="PF01073">
    <property type="entry name" value="3Beta_HSD"/>
    <property type="match status" value="1"/>
</dbReference>
<evidence type="ECO:0000256" key="9">
    <source>
        <dbReference type="ARBA" id="ARBA00022778"/>
    </source>
</evidence>
<dbReference type="FunFam" id="3.40.50.720:FF:000251">
    <property type="entry name" value="Sterol-4-alpha-carboxylate 3-dehydrogenase, decarboxylating"/>
    <property type="match status" value="1"/>
</dbReference>
<keyword evidence="13" id="KW-0007">Acetylation</keyword>
<dbReference type="Gene3D" id="3.40.50.720">
    <property type="entry name" value="NAD(P)-binding Rossmann-like Domain"/>
    <property type="match status" value="1"/>
</dbReference>
<comment type="subunit">
    <text evidence="4">Homodimer.</text>
</comment>
<protein>
    <recommendedName>
        <fullName evidence="33">Sterol-4-alpha-carboxylate 3-dehydrogenase, decarboxylating</fullName>
        <ecNumber evidence="32">1.1.1.170</ecNumber>
    </recommendedName>
</protein>
<evidence type="ECO:0000256" key="18">
    <source>
        <dbReference type="ARBA" id="ARBA00023136"/>
    </source>
</evidence>
<sequence>MALQKCTVIGGCGFLGRHLVTMLLERGYQVNVFDIRQSWDNPKVRFFTGNLCKIEDLVPALEGVDVAFHCASPPYTSGDKKLFYNVNYLGTKNVIECCKKARVQRLVLTSSASVVYEGRDILNGTEELPYASKPIDYYTETKILQEKEVRKACQEKPDSDGNILLTVAIRPHGIFGPGDPHMLPTLVEMAKQGKSKFIIGNGKNLVDFTHVSNVVHGHILAAEALKVGSRVCGKAYHITNDEPIYFWTFMTKMLTGLDYPAPHIKIPYLLLYVIAMLLQFLCIILKPLIVIKPTFTPMRVALAGTHHCYSCKKAKKEFNFKPVIPLEEAIDATIKDYKSKHAQ</sequence>
<keyword evidence="15" id="KW-0756">Sterol biosynthesis</keyword>
<gene>
    <name evidence="36" type="ORF">TRIADDRAFT_56172</name>
</gene>
<evidence type="ECO:0000256" key="30">
    <source>
        <dbReference type="ARBA" id="ARBA00052802"/>
    </source>
</evidence>
<dbReference type="OrthoDB" id="10262413at2759"/>
<evidence type="ECO:0000256" key="31">
    <source>
        <dbReference type="ARBA" id="ARBA00060653"/>
    </source>
</evidence>
<evidence type="ECO:0000256" key="2">
    <source>
        <dbReference type="ARBA" id="ARBA00004502"/>
    </source>
</evidence>
<comment type="similarity">
    <text evidence="3 34">Belongs to the 3-beta-HSD family.</text>
</comment>
<feature type="transmembrane region" description="Helical" evidence="34">
    <location>
        <begin position="269"/>
        <end position="289"/>
    </location>
</feature>
<comment type="catalytic activity">
    <reaction evidence="22">
        <text>4alpha-carboxy-5alpha-cholest-8-ene-3beta-ol + NADP(+) = 5alpha-cholest-8-en-3-one + CO2 + NADPH</text>
        <dbReference type="Rhea" id="RHEA:46848"/>
        <dbReference type="ChEBI" id="CHEBI:16526"/>
        <dbReference type="ChEBI" id="CHEBI:57783"/>
        <dbReference type="ChEBI" id="CHEBI:58349"/>
        <dbReference type="ChEBI" id="CHEBI:87055"/>
        <dbReference type="ChEBI" id="CHEBI:87056"/>
    </reaction>
    <physiologicalReaction direction="left-to-right" evidence="22">
        <dbReference type="Rhea" id="RHEA:46849"/>
    </physiologicalReaction>
</comment>
<comment type="catalytic activity">
    <reaction evidence="29">
        <text>4beta-methylzymosterol-4alpha-carboxylate + NADP(+) = 3-dehydro-4-methylzymosterol + CO2 + NADPH</text>
        <dbReference type="Rhea" id="RHEA:33447"/>
        <dbReference type="ChEBI" id="CHEBI:16526"/>
        <dbReference type="ChEBI" id="CHEBI:50593"/>
        <dbReference type="ChEBI" id="CHEBI:57783"/>
        <dbReference type="ChEBI" id="CHEBI:58349"/>
        <dbReference type="ChEBI" id="CHEBI:64925"/>
        <dbReference type="EC" id="1.1.1.170"/>
    </reaction>
    <physiologicalReaction direction="left-to-right" evidence="29">
        <dbReference type="Rhea" id="RHEA:33448"/>
    </physiologicalReaction>
</comment>
<keyword evidence="11" id="KW-0752">Steroid biosynthesis</keyword>
<comment type="catalytic activity">
    <reaction evidence="24">
        <text>a 3beta-hydroxysteroid-4alpha-carboxylate + NAD(+) = a 3-oxosteroid + CO2 + NADH</text>
        <dbReference type="Rhea" id="RHEA:34775"/>
        <dbReference type="ChEBI" id="CHEBI:16526"/>
        <dbReference type="ChEBI" id="CHEBI:47788"/>
        <dbReference type="ChEBI" id="CHEBI:57540"/>
        <dbReference type="ChEBI" id="CHEBI:57945"/>
        <dbReference type="ChEBI" id="CHEBI:136966"/>
        <dbReference type="EC" id="1.1.1.170"/>
    </reaction>
</comment>
<evidence type="ECO:0000256" key="14">
    <source>
        <dbReference type="ARBA" id="ARBA00023002"/>
    </source>
</evidence>
<evidence type="ECO:0000313" key="37">
    <source>
        <dbReference type="Proteomes" id="UP000009022"/>
    </source>
</evidence>
<evidence type="ECO:0000256" key="7">
    <source>
        <dbReference type="ARBA" id="ARBA00022677"/>
    </source>
</evidence>
<dbReference type="PhylomeDB" id="B3RXD7"/>
<evidence type="ECO:0000256" key="6">
    <source>
        <dbReference type="ARBA" id="ARBA00022548"/>
    </source>
</evidence>
<evidence type="ECO:0000256" key="33">
    <source>
        <dbReference type="ARBA" id="ARBA00074569"/>
    </source>
</evidence>
<keyword evidence="14 34" id="KW-0560">Oxidoreductase</keyword>
<comment type="catalytic activity">
    <reaction evidence="28">
        <text>4alpha-carboxy-5alpha-cholest-8-ene-3beta-ol + NAD(+) = 5alpha-cholest-8-en-3-one + CO2 + NADH</text>
        <dbReference type="Rhea" id="RHEA:47172"/>
        <dbReference type="ChEBI" id="CHEBI:16526"/>
        <dbReference type="ChEBI" id="CHEBI:57540"/>
        <dbReference type="ChEBI" id="CHEBI:57945"/>
        <dbReference type="ChEBI" id="CHEBI:87055"/>
        <dbReference type="ChEBI" id="CHEBI:87056"/>
    </reaction>
    <physiologicalReaction direction="left-to-right" evidence="28">
        <dbReference type="Rhea" id="RHEA:47173"/>
    </physiologicalReaction>
</comment>
<proteinExistence type="inferred from homology"/>
<reference evidence="36 37" key="1">
    <citation type="journal article" date="2008" name="Nature">
        <title>The Trichoplax genome and the nature of placozoans.</title>
        <authorList>
            <person name="Srivastava M."/>
            <person name="Begovic E."/>
            <person name="Chapman J."/>
            <person name="Putnam N.H."/>
            <person name="Hellsten U."/>
            <person name="Kawashima T."/>
            <person name="Kuo A."/>
            <person name="Mitros T."/>
            <person name="Salamov A."/>
            <person name="Carpenter M.L."/>
            <person name="Signorovitch A.Y."/>
            <person name="Moreno M.A."/>
            <person name="Kamm K."/>
            <person name="Grimwood J."/>
            <person name="Schmutz J."/>
            <person name="Shapiro H."/>
            <person name="Grigoriev I.V."/>
            <person name="Buss L.W."/>
            <person name="Schierwater B."/>
            <person name="Dellaporta S.L."/>
            <person name="Rokhsar D.S."/>
        </authorList>
    </citation>
    <scope>NUCLEOTIDE SEQUENCE [LARGE SCALE GENOMIC DNA]</scope>
    <source>
        <strain evidence="36 37">Grell-BS-1999</strain>
    </source>
</reference>
<dbReference type="InterPro" id="IPR002225">
    <property type="entry name" value="3Beta_OHSteriod_DH/Estase"/>
</dbReference>
<keyword evidence="10" id="KW-0256">Endoplasmic reticulum</keyword>
<keyword evidence="17" id="KW-0443">Lipid metabolism</keyword>
<evidence type="ECO:0000256" key="17">
    <source>
        <dbReference type="ARBA" id="ARBA00023098"/>
    </source>
</evidence>
<evidence type="ECO:0000256" key="23">
    <source>
        <dbReference type="ARBA" id="ARBA00051034"/>
    </source>
</evidence>
<evidence type="ECO:0000256" key="12">
    <source>
        <dbReference type="ARBA" id="ARBA00022989"/>
    </source>
</evidence>
<dbReference type="CTD" id="6753506"/>
<evidence type="ECO:0000256" key="34">
    <source>
        <dbReference type="RuleBase" id="RU004475"/>
    </source>
</evidence>
<dbReference type="PANTHER" id="PTHR43245:SF51">
    <property type="entry name" value="SHORT CHAIN DEHYDROGENASE_REDUCTASE FAMILY 42E, MEMBER 2"/>
    <property type="match status" value="1"/>
</dbReference>
<keyword evidence="7" id="KW-0551">Lipid droplet</keyword>
<dbReference type="AlphaFoldDB" id="B3RXD7"/>
<evidence type="ECO:0000256" key="20">
    <source>
        <dbReference type="ARBA" id="ARBA00023221"/>
    </source>
</evidence>
<evidence type="ECO:0000256" key="4">
    <source>
        <dbReference type="ARBA" id="ARBA00011738"/>
    </source>
</evidence>
<evidence type="ECO:0000259" key="35">
    <source>
        <dbReference type="Pfam" id="PF01073"/>
    </source>
</evidence>
<keyword evidence="6" id="KW-0153">Cholesterol metabolism</keyword>
<keyword evidence="19" id="KW-1207">Sterol metabolism</keyword>
<comment type="catalytic activity">
    <reaction evidence="27">
        <text>4beta-methylzymosterol-4alpha-carboxylate + NAD(+) = 3-dehydro-4-methylzymosterol + CO2 + NADH</text>
        <dbReference type="Rhea" id="RHEA:47160"/>
        <dbReference type="ChEBI" id="CHEBI:16526"/>
        <dbReference type="ChEBI" id="CHEBI:50593"/>
        <dbReference type="ChEBI" id="CHEBI:57540"/>
        <dbReference type="ChEBI" id="CHEBI:57945"/>
        <dbReference type="ChEBI" id="CHEBI:64925"/>
    </reaction>
    <physiologicalReaction direction="left-to-right" evidence="27">
        <dbReference type="Rhea" id="RHEA:47161"/>
    </physiologicalReaction>
</comment>
<evidence type="ECO:0000256" key="5">
    <source>
        <dbReference type="ARBA" id="ARBA00022516"/>
    </source>
</evidence>
<dbReference type="EC" id="1.1.1.170" evidence="32"/>
<comment type="catalytic activity">
    <reaction evidence="25">
        <text>4alpha-carboxy-4beta-methyl-5alpha-cholest-8-en-3beta-ol + NADP(+) = 4alpha-methyl-5alpha-cholest-8-en-3-one + CO2 + NADPH</text>
        <dbReference type="Rhea" id="RHEA:46828"/>
        <dbReference type="ChEBI" id="CHEBI:16526"/>
        <dbReference type="ChEBI" id="CHEBI:57783"/>
        <dbReference type="ChEBI" id="CHEBI:58349"/>
        <dbReference type="ChEBI" id="CHEBI:87047"/>
        <dbReference type="ChEBI" id="CHEBI:87050"/>
    </reaction>
    <physiologicalReaction direction="left-to-right" evidence="25">
        <dbReference type="Rhea" id="RHEA:46829"/>
    </physiologicalReaction>
</comment>
<dbReference type="STRING" id="10228.B3RXD7"/>
<dbReference type="InterPro" id="IPR036291">
    <property type="entry name" value="NAD(P)-bd_dom_sf"/>
</dbReference>
<evidence type="ECO:0000256" key="10">
    <source>
        <dbReference type="ARBA" id="ARBA00022824"/>
    </source>
</evidence>
<keyword evidence="9" id="KW-0152">Cholesterol biosynthesis</keyword>